<comment type="caution">
    <text evidence="2">The sequence shown here is derived from an EMBL/GenBank/DDBJ whole genome shotgun (WGS) entry which is preliminary data.</text>
</comment>
<dbReference type="Proteomes" id="UP000029590">
    <property type="component" value="Unassembled WGS sequence"/>
</dbReference>
<proteinExistence type="predicted"/>
<sequence>MKRSMARPRLGPRSLLPAVLLLGLAAGAAQARIEQDVRCFRSSEGAAPIRFEFRMFYDSDTNWSGGYVRYKGSKTVIPIVLKSEHGTELAPGRPDEFDRTWVEVIDGRLGGEYRMLSQGAIVESMSYTKPSPRRSLGFVDDPGSFTSDSTACQW</sequence>
<dbReference type="RefSeq" id="WP_186143594.1">
    <property type="nucleotide sequence ID" value="NZ_CADEZT010000015.1"/>
</dbReference>
<accession>A0AAW3F266</accession>
<protein>
    <submittedName>
        <fullName evidence="2">Uncharacterized protein</fullName>
    </submittedName>
</protein>
<dbReference type="EMBL" id="JPGG01000016">
    <property type="protein sequence ID" value="KGC13950.1"/>
    <property type="molecule type" value="Genomic_DNA"/>
</dbReference>
<gene>
    <name evidence="2" type="ORF">DM48_1867</name>
</gene>
<feature type="signal peptide" evidence="1">
    <location>
        <begin position="1"/>
        <end position="31"/>
    </location>
</feature>
<dbReference type="AlphaFoldDB" id="A0AAW3F266"/>
<name>A0AAW3F266_BURGA</name>
<evidence type="ECO:0000313" key="3">
    <source>
        <dbReference type="Proteomes" id="UP000029590"/>
    </source>
</evidence>
<keyword evidence="1" id="KW-0732">Signal</keyword>
<reference evidence="2 3" key="1">
    <citation type="submission" date="2014-04" db="EMBL/GenBank/DDBJ databases">
        <authorList>
            <person name="Bishop-Lilly K.A."/>
            <person name="Broomall S.M."/>
            <person name="Chain P.S."/>
            <person name="Chertkov O."/>
            <person name="Coyne S.R."/>
            <person name="Daligault H.E."/>
            <person name="Davenport K.W."/>
            <person name="Erkkila T."/>
            <person name="Frey K.G."/>
            <person name="Gibbons H.S."/>
            <person name="Gu W."/>
            <person name="Jaissle J."/>
            <person name="Johnson S.L."/>
            <person name="Koroleva G.I."/>
            <person name="Ladner J.T."/>
            <person name="Lo C.-C."/>
            <person name="Minogue T.D."/>
            <person name="Munk C."/>
            <person name="Palacios G.F."/>
            <person name="Redden C.L."/>
            <person name="Rosenzweig C.N."/>
            <person name="Scholz M.B."/>
            <person name="Teshima H."/>
            <person name="Xu Y."/>
        </authorList>
    </citation>
    <scope>NUCLEOTIDE SEQUENCE [LARGE SCALE GENOMIC DNA]</scope>
    <source>
        <strain evidence="3">gladioli</strain>
    </source>
</reference>
<evidence type="ECO:0000313" key="2">
    <source>
        <dbReference type="EMBL" id="KGC13950.1"/>
    </source>
</evidence>
<evidence type="ECO:0000256" key="1">
    <source>
        <dbReference type="SAM" id="SignalP"/>
    </source>
</evidence>
<feature type="chain" id="PRO_5043318612" evidence="1">
    <location>
        <begin position="32"/>
        <end position="154"/>
    </location>
</feature>
<organism evidence="2 3">
    <name type="scientific">Burkholderia gladioli</name>
    <name type="common">Pseudomonas marginata</name>
    <name type="synonym">Phytomonas marginata</name>
    <dbReference type="NCBI Taxonomy" id="28095"/>
    <lineage>
        <taxon>Bacteria</taxon>
        <taxon>Pseudomonadati</taxon>
        <taxon>Pseudomonadota</taxon>
        <taxon>Betaproteobacteria</taxon>
        <taxon>Burkholderiales</taxon>
        <taxon>Burkholderiaceae</taxon>
        <taxon>Burkholderia</taxon>
    </lineage>
</organism>
<dbReference type="KEGG" id="bgo:BM43_5898"/>